<sequence>MVDPKGAQFEFQSHEVDDFEKDFVKLVDTTLPLFAIKDKLLHLMEVNGRPQFKIPSFTTRDGKEHIFYFDVLPITKSRRVKVYRYKGYS</sequence>
<evidence type="ECO:0000313" key="1">
    <source>
        <dbReference type="EMBL" id="RDX00508.1"/>
    </source>
</evidence>
<reference evidence="2" key="1">
    <citation type="submission" date="2015-04" db="EMBL/GenBank/DDBJ databases">
        <authorList>
            <person name="Schardt J."/>
            <person name="Mueller-Herbst S."/>
            <person name="Scherer S."/>
            <person name="Huptas C."/>
        </authorList>
    </citation>
    <scope>NUCLEOTIDE SEQUENCE [LARGE SCALE GENOMIC DNA]</scope>
    <source>
        <strain evidence="2">Kiel-L1</strain>
    </source>
</reference>
<keyword evidence="2" id="KW-1185">Reference proteome</keyword>
<dbReference type="EMBL" id="LARY01000002">
    <property type="protein sequence ID" value="RDX00508.1"/>
    <property type="molecule type" value="Genomic_DNA"/>
</dbReference>
<organism evidence="1 2">
    <name type="scientific">Listeria kieliensis</name>
    <dbReference type="NCBI Taxonomy" id="1621700"/>
    <lineage>
        <taxon>Bacteria</taxon>
        <taxon>Bacillati</taxon>
        <taxon>Bacillota</taxon>
        <taxon>Bacilli</taxon>
        <taxon>Bacillales</taxon>
        <taxon>Listeriaceae</taxon>
        <taxon>Listeria</taxon>
    </lineage>
</organism>
<evidence type="ECO:0000313" key="2">
    <source>
        <dbReference type="Proteomes" id="UP000257055"/>
    </source>
</evidence>
<gene>
    <name evidence="1" type="ORF">UR08_05765</name>
</gene>
<dbReference type="InterPro" id="IPR046004">
    <property type="entry name" value="DUF5960"/>
</dbReference>
<comment type="caution">
    <text evidence="1">The sequence shown here is derived from an EMBL/GenBank/DDBJ whole genome shotgun (WGS) entry which is preliminary data.</text>
</comment>
<protein>
    <submittedName>
        <fullName evidence="1">Uncharacterized protein</fullName>
    </submittedName>
</protein>
<accession>A0A3D8TNR6</accession>
<dbReference type="AlphaFoldDB" id="A0A3D8TNR6"/>
<dbReference type="Proteomes" id="UP000257055">
    <property type="component" value="Unassembled WGS sequence"/>
</dbReference>
<proteinExistence type="predicted"/>
<name>A0A3D8TNR6_9LIST</name>
<dbReference type="RefSeq" id="WP_115752742.1">
    <property type="nucleotide sequence ID" value="NZ_LARY01000002.1"/>
</dbReference>
<dbReference type="Pfam" id="PF19385">
    <property type="entry name" value="DUF5960"/>
    <property type="match status" value="1"/>
</dbReference>